<dbReference type="InterPro" id="IPR019639">
    <property type="entry name" value="DUF2505"/>
</dbReference>
<name>A0A5B0EF88_9MICC</name>
<gene>
    <name evidence="1" type="ORF">FQ154_07535</name>
</gene>
<evidence type="ECO:0000313" key="1">
    <source>
        <dbReference type="EMBL" id="KAA0977563.1"/>
    </source>
</evidence>
<proteinExistence type="predicted"/>
<organism evidence="1 2">
    <name type="scientific">Paeniglutamicibacter gangotriensis</name>
    <dbReference type="NCBI Taxonomy" id="254787"/>
    <lineage>
        <taxon>Bacteria</taxon>
        <taxon>Bacillati</taxon>
        <taxon>Actinomycetota</taxon>
        <taxon>Actinomycetes</taxon>
        <taxon>Micrococcales</taxon>
        <taxon>Micrococcaceae</taxon>
        <taxon>Paeniglutamicibacter</taxon>
    </lineage>
</organism>
<dbReference type="Proteomes" id="UP000323856">
    <property type="component" value="Unassembled WGS sequence"/>
</dbReference>
<comment type="caution">
    <text evidence="1">The sequence shown here is derived from an EMBL/GenBank/DDBJ whole genome shotgun (WGS) entry which is preliminary data.</text>
</comment>
<protein>
    <submittedName>
        <fullName evidence="1">DUF2505 domain-containing protein</fullName>
    </submittedName>
</protein>
<dbReference type="OrthoDB" id="3266819at2"/>
<accession>A0A5B0EF88</accession>
<dbReference type="AlphaFoldDB" id="A0A5B0EF88"/>
<dbReference type="Pfam" id="PF10698">
    <property type="entry name" value="DUF2505"/>
    <property type="match status" value="1"/>
</dbReference>
<sequence length="165" mass="16769">MALNATTELTHAPEAVIATLADRDFAEHLTGLVGGTLKSFEVAGDTAAAFTLTTVRTVPTDRAPEIARKFVGQTVDITQVESWSAPAVDGSRTASLKVTVGSLPVSVAGTESLTATAAGSALGVEATVSSSIPFVGGKIASAAEPFISKALKLQGTKVSAWIERG</sequence>
<dbReference type="EMBL" id="VOBL01000006">
    <property type="protein sequence ID" value="KAA0977563.1"/>
    <property type="molecule type" value="Genomic_DNA"/>
</dbReference>
<reference evidence="1 2" key="1">
    <citation type="submission" date="2019-07" db="EMBL/GenBank/DDBJ databases">
        <title>Analysis of the biochemical properties, biological activity and biotechnological potential of siderophores and biosurfactants produced by Antarctic psychrotolerant bacteria.</title>
        <authorList>
            <person name="Styczynski M."/>
            <person name="Krucon T."/>
            <person name="Decewicz P."/>
            <person name="Dziewit L."/>
        </authorList>
    </citation>
    <scope>NUCLEOTIDE SEQUENCE [LARGE SCALE GENOMIC DNA]</scope>
    <source>
        <strain evidence="1 2">ANT_H27</strain>
    </source>
</reference>
<evidence type="ECO:0000313" key="2">
    <source>
        <dbReference type="Proteomes" id="UP000323856"/>
    </source>
</evidence>
<dbReference type="RefSeq" id="WP_149619240.1">
    <property type="nucleotide sequence ID" value="NZ_VOBL01000006.1"/>
</dbReference>